<sequence>MGDNYRTLSEFNLKGEFVGFIGDKLEKAKHLHLITPNGEIQIKLPKILRKSAASFLAPGKQINVFGVTKLNLTTGKTKLKVYGIKPIESCPKQNISPKTKPKILVCQKPGCRKRGSHNILPELEKILRERGLYDKVAIEHTGCLKCCSSPNCILKLGKKEYRKIHPEVIATMLEKHLG</sequence>
<accession>A0A8J7EX59</accession>
<dbReference type="EMBL" id="JADEWL010000006">
    <property type="protein sequence ID" value="MBE9211746.1"/>
    <property type="molecule type" value="Genomic_DNA"/>
</dbReference>
<evidence type="ECO:0000313" key="2">
    <source>
        <dbReference type="Proteomes" id="UP000620559"/>
    </source>
</evidence>
<evidence type="ECO:0000313" key="1">
    <source>
        <dbReference type="EMBL" id="MBE9211746.1"/>
    </source>
</evidence>
<dbReference type="SUPFAM" id="SSF52833">
    <property type="entry name" value="Thioredoxin-like"/>
    <property type="match status" value="1"/>
</dbReference>
<dbReference type="CDD" id="cd02980">
    <property type="entry name" value="TRX_Fd_family"/>
    <property type="match status" value="1"/>
</dbReference>
<dbReference type="Gene3D" id="3.40.30.10">
    <property type="entry name" value="Glutaredoxin"/>
    <property type="match status" value="1"/>
</dbReference>
<proteinExistence type="predicted"/>
<gene>
    <name evidence="1" type="ORF">IQ247_03275</name>
</gene>
<dbReference type="InterPro" id="IPR036249">
    <property type="entry name" value="Thioredoxin-like_sf"/>
</dbReference>
<dbReference type="Proteomes" id="UP000620559">
    <property type="component" value="Unassembled WGS sequence"/>
</dbReference>
<reference evidence="1" key="1">
    <citation type="submission" date="2020-10" db="EMBL/GenBank/DDBJ databases">
        <authorList>
            <person name="Castelo-Branco R."/>
            <person name="Eusebio N."/>
            <person name="Adriana R."/>
            <person name="Vieira A."/>
            <person name="Brugerolle De Fraissinette N."/>
            <person name="Rezende De Castro R."/>
            <person name="Schneider M.P."/>
            <person name="Vasconcelos V."/>
            <person name="Leao P.N."/>
        </authorList>
    </citation>
    <scope>NUCLEOTIDE SEQUENCE</scope>
    <source>
        <strain evidence="1">LEGE 06105</strain>
    </source>
</reference>
<comment type="caution">
    <text evidence="1">The sequence shown here is derived from an EMBL/GenBank/DDBJ whole genome shotgun (WGS) entry which is preliminary data.</text>
</comment>
<protein>
    <submittedName>
        <fullName evidence="1">(2Fe-2S) ferredoxin domain-containing protein</fullName>
    </submittedName>
</protein>
<dbReference type="AlphaFoldDB" id="A0A8J7EX59"/>
<name>A0A8J7EX59_9CYAN</name>
<organism evidence="1 2">
    <name type="scientific">Plectonema cf. radiosum LEGE 06105</name>
    <dbReference type="NCBI Taxonomy" id="945769"/>
    <lineage>
        <taxon>Bacteria</taxon>
        <taxon>Bacillati</taxon>
        <taxon>Cyanobacteriota</taxon>
        <taxon>Cyanophyceae</taxon>
        <taxon>Oscillatoriophycideae</taxon>
        <taxon>Oscillatoriales</taxon>
        <taxon>Microcoleaceae</taxon>
        <taxon>Plectonema</taxon>
    </lineage>
</organism>
<dbReference type="RefSeq" id="WP_193917004.1">
    <property type="nucleotide sequence ID" value="NZ_JADEWL010000006.1"/>
</dbReference>
<keyword evidence="2" id="KW-1185">Reference proteome</keyword>